<protein>
    <submittedName>
        <fullName evidence="1">Uncharacterized protein</fullName>
    </submittedName>
</protein>
<proteinExistence type="predicted"/>
<evidence type="ECO:0000313" key="2">
    <source>
        <dbReference type="Proteomes" id="UP000294933"/>
    </source>
</evidence>
<name>A0A4Y7Q6T0_9AGAM</name>
<evidence type="ECO:0000313" key="1">
    <source>
        <dbReference type="EMBL" id="TDL22589.1"/>
    </source>
</evidence>
<dbReference type="EMBL" id="ML170174">
    <property type="protein sequence ID" value="TDL22589.1"/>
    <property type="molecule type" value="Genomic_DNA"/>
</dbReference>
<dbReference type="VEuPathDB" id="FungiDB:BD410DRAFT_861124"/>
<organism evidence="1 2">
    <name type="scientific">Rickenella mellea</name>
    <dbReference type="NCBI Taxonomy" id="50990"/>
    <lineage>
        <taxon>Eukaryota</taxon>
        <taxon>Fungi</taxon>
        <taxon>Dikarya</taxon>
        <taxon>Basidiomycota</taxon>
        <taxon>Agaricomycotina</taxon>
        <taxon>Agaricomycetes</taxon>
        <taxon>Hymenochaetales</taxon>
        <taxon>Rickenellaceae</taxon>
        <taxon>Rickenella</taxon>
    </lineage>
</organism>
<accession>A0A4Y7Q6T0</accession>
<keyword evidence="2" id="KW-1185">Reference proteome</keyword>
<feature type="non-terminal residue" evidence="1">
    <location>
        <position position="153"/>
    </location>
</feature>
<reference evidence="1 2" key="1">
    <citation type="submission" date="2018-06" db="EMBL/GenBank/DDBJ databases">
        <title>A transcriptomic atlas of mushroom development highlights an independent origin of complex multicellularity.</title>
        <authorList>
            <consortium name="DOE Joint Genome Institute"/>
            <person name="Krizsan K."/>
            <person name="Almasi E."/>
            <person name="Merenyi Z."/>
            <person name="Sahu N."/>
            <person name="Viragh M."/>
            <person name="Koszo T."/>
            <person name="Mondo S."/>
            <person name="Kiss B."/>
            <person name="Balint B."/>
            <person name="Kues U."/>
            <person name="Barry K."/>
            <person name="Hegedus J.C."/>
            <person name="Henrissat B."/>
            <person name="Johnson J."/>
            <person name="Lipzen A."/>
            <person name="Ohm R."/>
            <person name="Nagy I."/>
            <person name="Pangilinan J."/>
            <person name="Yan J."/>
            <person name="Xiong Y."/>
            <person name="Grigoriev I.V."/>
            <person name="Hibbett D.S."/>
            <person name="Nagy L.G."/>
        </authorList>
    </citation>
    <scope>NUCLEOTIDE SEQUENCE [LARGE SCALE GENOMIC DNA]</scope>
    <source>
        <strain evidence="1 2">SZMC22713</strain>
    </source>
</reference>
<gene>
    <name evidence="1" type="ORF">BD410DRAFT_861124</name>
</gene>
<dbReference type="AlphaFoldDB" id="A0A4Y7Q6T0"/>
<dbReference type="OrthoDB" id="3251307at2759"/>
<dbReference type="Proteomes" id="UP000294933">
    <property type="component" value="Unassembled WGS sequence"/>
</dbReference>
<sequence length="153" mass="17465">MPLPQGRGSYSSDFNVLSFIQILHILRSLRLYGQPDRADNMVQQSIFGKRLFATAHKTKHTAWSVRTSRSYKSLIPSFRTPHTYLDGAFPFMSWECGLWGPFIARRPCPQRVPMACMGFTLMHCLNIFLSCFGPRAGQALIFCQFARLTLTLL</sequence>